<sequence>MDMRWHCENLQTTDDILVASAECPSDDEDIDPCEPSSGTKQTMWKTSRDHRILPNARRERKD</sequence>
<reference evidence="2 3" key="2">
    <citation type="journal article" date="2004" name="Nature">
        <title>Finishing the euchromatic sequence of the human genome.</title>
        <authorList>
            <consortium name="International Human Genome Sequencing Consortium"/>
        </authorList>
    </citation>
    <scope>NUCLEOTIDE SEQUENCE [LARGE SCALE GENOMIC DNA]</scope>
</reference>
<dbReference type="EMBL" id="AC007682">
    <property type="status" value="NOT_ANNOTATED_CDS"/>
    <property type="molecule type" value="Genomic_DNA"/>
</dbReference>
<proteinExistence type="predicted"/>
<dbReference type="EMBL" id="AC007560">
    <property type="status" value="NOT_ANNOTATED_CDS"/>
    <property type="molecule type" value="Genomic_DNA"/>
</dbReference>
<dbReference type="EMBL" id="AC007462">
    <property type="status" value="NOT_ANNOTATED_CDS"/>
    <property type="molecule type" value="Genomic_DNA"/>
</dbReference>
<dbReference type="EMBL" id="AC010721">
    <property type="status" value="NOT_ANNOTATED_CDS"/>
    <property type="molecule type" value="Genomic_DNA"/>
</dbReference>
<dbReference type="GeneTree" id="ENSGT00940000154292"/>
<feature type="region of interest" description="Disordered" evidence="1">
    <location>
        <begin position="23"/>
        <end position="62"/>
    </location>
</feature>
<reference evidence="2" key="4">
    <citation type="submission" date="2025-08" db="UniProtKB">
        <authorList>
            <consortium name="Ensembl"/>
        </authorList>
    </citation>
    <scope>IDENTIFICATION</scope>
</reference>
<evidence type="ECO:0000313" key="2">
    <source>
        <dbReference type="Ensembl" id="ENSP00000489258.1"/>
    </source>
</evidence>
<dbReference type="Proteomes" id="UP000005640">
    <property type="component" value="Chromosome 2"/>
</dbReference>
<reference evidence="2" key="5">
    <citation type="submission" date="2025-09" db="UniProtKB">
        <authorList>
            <consortium name="Ensembl"/>
        </authorList>
    </citation>
    <scope>IDENTIFICATION</scope>
</reference>
<dbReference type="EMBL" id="AC068715">
    <property type="status" value="NOT_ANNOTATED_CDS"/>
    <property type="molecule type" value="Genomic_DNA"/>
</dbReference>
<dbReference type="Bgee" id="ENSG00000179915">
    <property type="expression patterns" value="Expressed in sural nerve and 164 other cell types or tissues"/>
</dbReference>
<dbReference type="AlphaFoldDB" id="A0A0U1RR00"/>
<dbReference type="ChiTaRS" id="NRXN1">
    <property type="organism name" value="human"/>
</dbReference>
<dbReference type="EMBL" id="AC009234">
    <property type="status" value="NOT_ANNOTATED_CDS"/>
    <property type="molecule type" value="Genomic_DNA"/>
</dbReference>
<evidence type="ECO:0000313" key="3">
    <source>
        <dbReference type="Proteomes" id="UP000005640"/>
    </source>
</evidence>
<dbReference type="Antibodypedia" id="30173">
    <property type="antibodies" value="309 antibodies from 35 providers"/>
</dbReference>
<dbReference type="ExpressionAtlas" id="A0A0U1RR00">
    <property type="expression patterns" value="baseline and differential"/>
</dbReference>
<feature type="compositionally biased region" description="Polar residues" evidence="1">
    <location>
        <begin position="36"/>
        <end position="45"/>
    </location>
</feature>
<reference evidence="2 3" key="3">
    <citation type="journal article" date="2005" name="Nature">
        <title>Generation and annotation of the DNA sequences of human chromosomes 2 and 4.</title>
        <authorList>
            <person name="Hillier L.W."/>
            <person name="Graves T.A."/>
            <person name="Fulton R.S."/>
            <person name="Fulton L.A."/>
            <person name="Pepin K.H."/>
            <person name="Minx P."/>
            <person name="Wagner-McPherson C."/>
            <person name="Layman D."/>
            <person name="Wylie K."/>
            <person name="Sekhon M."/>
            <person name="Becker M.C."/>
            <person name="Fewell G.A."/>
            <person name="Delehaunty K.D."/>
            <person name="Miner T.L."/>
            <person name="Nash W.E."/>
            <person name="Kremitzki C."/>
            <person name="Oddy L."/>
            <person name="Du H."/>
            <person name="Sun H."/>
            <person name="Bradshaw-Cordum H."/>
            <person name="Ali J."/>
            <person name="Carter J."/>
            <person name="Cordes M."/>
            <person name="Harris A."/>
            <person name="Isak A."/>
            <person name="van Brunt A."/>
            <person name="Nguyen C."/>
            <person name="Du F."/>
            <person name="Courtney L."/>
            <person name="Kalicki J."/>
            <person name="Ozersky P."/>
            <person name="Abbott S."/>
            <person name="Armstrong J."/>
            <person name="Belter E.A."/>
            <person name="Caruso L."/>
            <person name="Cedroni M."/>
            <person name="Cotton M."/>
            <person name="Davidson T."/>
            <person name="Desai A."/>
            <person name="Elliott G."/>
            <person name="Erb T."/>
            <person name="Fronick C."/>
            <person name="Gaige T."/>
            <person name="Haakenson W."/>
            <person name="Haglund K."/>
            <person name="Holmes A."/>
            <person name="Harkins R."/>
            <person name="Kim K."/>
            <person name="Kruchowski S.S."/>
            <person name="Strong C.M."/>
            <person name="Grewal N."/>
            <person name="Goyea E."/>
            <person name="Hou S."/>
            <person name="Levy A."/>
            <person name="Martinka S."/>
            <person name="Mead K."/>
            <person name="McLellan M.D."/>
            <person name="Meyer R."/>
            <person name="Randall-Maher J."/>
            <person name="Tomlinson C."/>
            <person name="Dauphin-Kohlberg S."/>
            <person name="Kozlowicz-Reilly A."/>
            <person name="Shah N."/>
            <person name="Swearengen-Shahid S."/>
            <person name="Snider J."/>
            <person name="Strong J.T."/>
            <person name="Thompson J."/>
            <person name="Yoakum M."/>
            <person name="Leonard S."/>
            <person name="Pearman C."/>
            <person name="Trani L."/>
            <person name="Radionenko M."/>
            <person name="Waligorski J.E."/>
            <person name="Wang C."/>
            <person name="Rock S.M."/>
            <person name="Tin-Wollam A.M."/>
            <person name="Maupin R."/>
            <person name="Latreille P."/>
            <person name="Wendl M.C."/>
            <person name="Yang S.P."/>
            <person name="Pohl C."/>
            <person name="Wallis J.W."/>
            <person name="Spieth J."/>
            <person name="Bieri T.A."/>
            <person name="Berkowicz N."/>
            <person name="Nelson J.O."/>
            <person name="Osborne J."/>
            <person name="Ding L."/>
            <person name="Meyer R."/>
            <person name="Sabo A."/>
            <person name="Shotland Y."/>
            <person name="Sinha P."/>
            <person name="Wohldmann P.E."/>
            <person name="Cook L.L."/>
            <person name="Hickenbotham M.T."/>
            <person name="Eldred J."/>
            <person name="Williams D."/>
            <person name="Jones T.A."/>
            <person name="She X."/>
            <person name="Ciccarelli F.D."/>
            <person name="Izaurralde E."/>
            <person name="Taylor J."/>
            <person name="Schmutz J."/>
            <person name="Myers R.M."/>
            <person name="Cox D.R."/>
            <person name="Huang X."/>
            <person name="McPherson J.D."/>
            <person name="Mardis E.R."/>
            <person name="Clifton S.W."/>
            <person name="Warren W.C."/>
            <person name="Chinwalla A.T."/>
            <person name="Eddy S.R."/>
            <person name="Marra M.A."/>
            <person name="Ovcharenko I."/>
            <person name="Furey T.S."/>
            <person name="Miller W."/>
            <person name="Eichler E.E."/>
            <person name="Bork P."/>
            <person name="Suyama M."/>
            <person name="Torrents D."/>
            <person name="Waterston R.H."/>
            <person name="Wilson R.K."/>
        </authorList>
    </citation>
    <scope>NUCLEOTIDE SEQUENCE [LARGE SCALE GENOMIC DNA]</scope>
</reference>
<dbReference type="OrthoDB" id="6275838at2759"/>
<dbReference type="HGNC" id="HGNC:8008">
    <property type="gene designation" value="NRXN1"/>
</dbReference>
<feature type="compositionally biased region" description="Basic and acidic residues" evidence="1">
    <location>
        <begin position="46"/>
        <end position="62"/>
    </location>
</feature>
<organism evidence="2 3">
    <name type="scientific">Homo sapiens</name>
    <name type="common">Human</name>
    <dbReference type="NCBI Taxonomy" id="9606"/>
    <lineage>
        <taxon>Eukaryota</taxon>
        <taxon>Metazoa</taxon>
        <taxon>Chordata</taxon>
        <taxon>Craniata</taxon>
        <taxon>Vertebrata</taxon>
        <taxon>Euteleostomi</taxon>
        <taxon>Mammalia</taxon>
        <taxon>Eutheria</taxon>
        <taxon>Euarchontoglires</taxon>
        <taxon>Primates</taxon>
        <taxon>Haplorrhini</taxon>
        <taxon>Catarrhini</taxon>
        <taxon>Hominidae</taxon>
        <taxon>Homo</taxon>
    </lineage>
</organism>
<accession>A0A0U1RR00</accession>
<reference evidence="2 3" key="1">
    <citation type="journal article" date="2001" name="Nature">
        <title>Initial sequencing and analysis of the human genome.</title>
        <authorList>
            <consortium name="International Human Genome Sequencing Consortium"/>
            <person name="Lander E.S."/>
            <person name="Linton L.M."/>
            <person name="Birren B."/>
            <person name="Nusbaum C."/>
            <person name="Zody M.C."/>
            <person name="Baldwin J."/>
            <person name="Devon K."/>
            <person name="Dewar K."/>
            <person name="Doyle M."/>
            <person name="FitzHugh W."/>
            <person name="Funke R."/>
            <person name="Gage D."/>
            <person name="Harris K."/>
            <person name="Heaford A."/>
            <person name="Howland J."/>
            <person name="Kann L."/>
            <person name="Lehoczky J."/>
            <person name="LeVine R."/>
            <person name="McEwan P."/>
            <person name="McKernan K."/>
            <person name="Meldrim J."/>
            <person name="Mesirov J.P."/>
            <person name="Miranda C."/>
            <person name="Morris W."/>
            <person name="Naylor J."/>
            <person name="Raymond C."/>
            <person name="Rosetti M."/>
            <person name="Santos R."/>
            <person name="Sheridan A."/>
            <person name="Sougnez C."/>
            <person name="Stange-Thomann N."/>
            <person name="Stojanovic N."/>
            <person name="Subramanian A."/>
            <person name="Wyman D."/>
            <person name="Rogers J."/>
            <person name="Sulston J."/>
            <person name="Ainscough R."/>
            <person name="Beck S."/>
            <person name="Bentley D."/>
            <person name="Burton J."/>
            <person name="Clee C."/>
            <person name="Carter N."/>
            <person name="Coulson A."/>
            <person name="Deadman R."/>
            <person name="Deloukas P."/>
            <person name="Dunham A."/>
            <person name="Dunham I."/>
            <person name="Durbin R."/>
            <person name="French L."/>
            <person name="Grafham D."/>
            <person name="Gregory S."/>
            <person name="Hubbard T."/>
            <person name="Humphray S."/>
            <person name="Hunt A."/>
            <person name="Jones M."/>
            <person name="Lloyd C."/>
            <person name="McMurray A."/>
            <person name="Matthews L."/>
            <person name="Mercer S."/>
            <person name="Milne S."/>
            <person name="Mullikin J.C."/>
            <person name="Mungall A."/>
            <person name="Plumb R."/>
            <person name="Ross M."/>
            <person name="Shownkeen R."/>
            <person name="Sims S."/>
            <person name="Waterston R.H."/>
            <person name="Wilson R.K."/>
            <person name="Hillier L.W."/>
            <person name="McPherson J.D."/>
            <person name="Marra M.A."/>
            <person name="Mardis E.R."/>
            <person name="Fulton L.A."/>
            <person name="Chinwalla A.T."/>
            <person name="Pepin K.H."/>
            <person name="Gish W.R."/>
            <person name="Chissoe S.L."/>
            <person name="Wendl M.C."/>
            <person name="Delehaunty K.D."/>
            <person name="Miner T.L."/>
            <person name="Delehaunty A."/>
            <person name="Kramer J.B."/>
            <person name="Cook L.L."/>
            <person name="Fulton R.S."/>
            <person name="Johnson D.L."/>
            <person name="Minx P.J."/>
            <person name="Clifton S.W."/>
            <person name="Hawkins T."/>
            <person name="Branscomb E."/>
            <person name="Predki P."/>
            <person name="Richardson P."/>
            <person name="Wenning S."/>
            <person name="Slezak T."/>
            <person name="Doggett N."/>
            <person name="Cheng J.F."/>
            <person name="Olsen A."/>
            <person name="Lucas S."/>
            <person name="Elkin C."/>
            <person name="Uberbacher E."/>
            <person name="Frazier M."/>
            <person name="Gibbs R.A."/>
            <person name="Muzny D.M."/>
            <person name="Scherer S.E."/>
            <person name="Bouck J.B."/>
            <person name="Sodergren E.J."/>
            <person name="Worley K.C."/>
            <person name="Rives C.M."/>
            <person name="Gorrell J.H."/>
            <person name="Metzker M.L."/>
            <person name="Naylor S.L."/>
            <person name="Kucherlapati R.S."/>
            <person name="Nelson D.L."/>
            <person name="Weinstock G.M."/>
            <person name="Sakaki Y."/>
            <person name="Fujiyama A."/>
            <person name="Hattori M."/>
            <person name="Yada T."/>
            <person name="Toyoda A."/>
            <person name="Itoh T."/>
            <person name="Kawagoe C."/>
            <person name="Watanabe H."/>
            <person name="Totoki Y."/>
            <person name="Taylor T."/>
            <person name="Weissenbach J."/>
            <person name="Heilig R."/>
            <person name="Saurin W."/>
            <person name="Artiguenave F."/>
            <person name="Brottier P."/>
            <person name="Bruls T."/>
            <person name="Pelletier E."/>
            <person name="Robert C."/>
            <person name="Wincker P."/>
            <person name="Smith D.R."/>
            <person name="Doucette-Stamm L."/>
            <person name="Rubenfield M."/>
            <person name="Weinstock K."/>
            <person name="Lee H.M."/>
            <person name="Dubois J."/>
            <person name="Rosenthal A."/>
            <person name="Platzer M."/>
            <person name="Nyakatura G."/>
            <person name="Taudien S."/>
            <person name="Rump A."/>
            <person name="Yang H."/>
            <person name="Yu J."/>
            <person name="Wang J."/>
            <person name="Huang G."/>
            <person name="Gu J."/>
            <person name="Hood L."/>
            <person name="Rowen L."/>
            <person name="Madan A."/>
            <person name="Qin S."/>
            <person name="Davis R.W."/>
            <person name="Federspiel N.A."/>
            <person name="Abola A.P."/>
            <person name="Proctor M.J."/>
            <person name="Myers R.M."/>
            <person name="Schmutz J."/>
            <person name="Dickson M."/>
            <person name="Grimwood J."/>
            <person name="Cox D.R."/>
            <person name="Olson M.V."/>
            <person name="Kaul R."/>
            <person name="Raymond C."/>
            <person name="Shimizu N."/>
            <person name="Kawasaki K."/>
            <person name="Minoshima S."/>
            <person name="Evans G.A."/>
            <person name="Athanasiou M."/>
            <person name="Schultz R."/>
            <person name="Roe B.A."/>
            <person name="Chen F."/>
            <person name="Pan H."/>
            <person name="Ramser J."/>
            <person name="Lehrach H."/>
            <person name="Reinhardt R."/>
            <person name="McCombie W.R."/>
            <person name="de la Bastide M."/>
            <person name="Dedhia N."/>
            <person name="Blocker H."/>
            <person name="Hornischer K."/>
            <person name="Nordsiek G."/>
            <person name="Agarwala R."/>
            <person name="Aravind L."/>
            <person name="Bailey J.A."/>
            <person name="Bateman A."/>
            <person name="Batzoglou S."/>
            <person name="Birney E."/>
            <person name="Bork P."/>
            <person name="Brown D.G."/>
            <person name="Burge C.B."/>
            <person name="Cerutti L."/>
            <person name="Chen H.C."/>
            <person name="Church D."/>
            <person name="Clamp M."/>
            <person name="Copley R.R."/>
            <person name="Doerks T."/>
            <person name="Eddy S.R."/>
            <person name="Eichler E.E."/>
            <person name="Furey T.S."/>
            <person name="Galagan J."/>
            <person name="Gilbert J.G."/>
            <person name="Harmon C."/>
            <person name="Hayashizaki Y."/>
            <person name="Haussler D."/>
            <person name="Hermjakob H."/>
            <person name="Hokamp K."/>
            <person name="Jang W."/>
            <person name="Johnson L.S."/>
            <person name="Jones T.A."/>
            <person name="Kasif S."/>
            <person name="Kaspryzk A."/>
            <person name="Kennedy S."/>
            <person name="Kent W.J."/>
            <person name="Kitts P."/>
            <person name="Koonin E.V."/>
            <person name="Korf I."/>
            <person name="Kulp D."/>
            <person name="Lancet D."/>
            <person name="Lowe T.M."/>
            <person name="McLysaght A."/>
            <person name="Mikkelsen T."/>
            <person name="Moran J.V."/>
            <person name="Mulder N."/>
            <person name="Pollara V.J."/>
            <person name="Ponting C.P."/>
            <person name="Schuler G."/>
            <person name="Schultz J."/>
            <person name="Slater G."/>
            <person name="Smit A.F."/>
            <person name="Stupka E."/>
            <person name="Szustakowski J."/>
            <person name="Thierry-Mieg D."/>
            <person name="Thierry-Mieg J."/>
            <person name="Wagner L."/>
            <person name="Wallis J."/>
            <person name="Wheeler R."/>
            <person name="Williams A."/>
            <person name="Wolf Y.I."/>
            <person name="Wolfe K.H."/>
            <person name="Yang S.P."/>
            <person name="Yeh R.F."/>
            <person name="Collins F."/>
            <person name="Guyer M.S."/>
            <person name="Peterson J."/>
            <person name="Felsenfeld A."/>
            <person name="Wetterstrand K.A."/>
            <person name="Patrinos A."/>
            <person name="Morgan M.J."/>
            <person name="de Jong P."/>
            <person name="Catanese J.J."/>
            <person name="Osoegawa K."/>
            <person name="Shizuya H."/>
            <person name="Choi S."/>
            <person name="Chen Y.J."/>
        </authorList>
    </citation>
    <scope>NUCLEOTIDE SEQUENCE [LARGE SCALE GENOMIC DNA]</scope>
</reference>
<dbReference type="EMBL" id="AC068725">
    <property type="status" value="NOT_ANNOTATED_CDS"/>
    <property type="molecule type" value="Genomic_DNA"/>
</dbReference>
<dbReference type="VEuPathDB" id="HostDB:ENSG00000179915"/>
<keyword evidence="3" id="KW-1185">Reference proteome</keyword>
<dbReference type="EMBL" id="AC078994">
    <property type="status" value="NOT_ANNOTATED_CDS"/>
    <property type="molecule type" value="Genomic_DNA"/>
</dbReference>
<protein>
    <submittedName>
        <fullName evidence="2">Neurexin 1</fullName>
    </submittedName>
</protein>
<gene>
    <name evidence="2" type="primary">NRXN1</name>
</gene>
<dbReference type="OpenTargets" id="ENSG00000179915"/>
<dbReference type="EMBL" id="AC007680">
    <property type="status" value="NOT_ANNOTATED_CDS"/>
    <property type="molecule type" value="Genomic_DNA"/>
</dbReference>
<dbReference type="Ensembl" id="ENST00000635519.1">
    <property type="protein sequence ID" value="ENSP00000489258.1"/>
    <property type="gene ID" value="ENSG00000179915.25"/>
</dbReference>
<name>A0A0U1RR00_HUMAN</name>
<evidence type="ECO:0000256" key="1">
    <source>
        <dbReference type="SAM" id="MobiDB-lite"/>
    </source>
</evidence>
<dbReference type="EMBL" id="AC069550">
    <property type="status" value="NOT_ANNOTATED_CDS"/>
    <property type="molecule type" value="Genomic_DNA"/>
</dbReference>